<gene>
    <name evidence="5 9" type="primary">xseA</name>
    <name evidence="9" type="ORF">COW99_01275</name>
</gene>
<dbReference type="CDD" id="cd04489">
    <property type="entry name" value="ExoVII_LU_OBF"/>
    <property type="match status" value="1"/>
</dbReference>
<comment type="caution">
    <text evidence="9">The sequence shown here is derived from an EMBL/GenBank/DDBJ whole genome shotgun (WGS) entry which is preliminary data.</text>
</comment>
<comment type="function">
    <text evidence="5">Bidirectionally degrades single-stranded DNA into large acid-insoluble oligonucleotides, which are then degraded further into small acid-soluble oligonucleotides.</text>
</comment>
<evidence type="ECO:0000256" key="3">
    <source>
        <dbReference type="ARBA" id="ARBA00022801"/>
    </source>
</evidence>
<keyword evidence="4 5" id="KW-0269">Exonuclease</keyword>
<accession>A0A2H0BWP4</accession>
<dbReference type="GO" id="GO:0003676">
    <property type="term" value="F:nucleic acid binding"/>
    <property type="evidence" value="ECO:0007669"/>
    <property type="project" value="InterPro"/>
</dbReference>
<dbReference type="InterPro" id="IPR003753">
    <property type="entry name" value="Exonuc_VII_L"/>
</dbReference>
<dbReference type="PANTHER" id="PTHR30008:SF0">
    <property type="entry name" value="EXODEOXYRIBONUCLEASE 7 LARGE SUBUNIT"/>
    <property type="match status" value="1"/>
</dbReference>
<dbReference type="GO" id="GO:0005737">
    <property type="term" value="C:cytoplasm"/>
    <property type="evidence" value="ECO:0007669"/>
    <property type="project" value="UniProtKB-SubCell"/>
</dbReference>
<comment type="similarity">
    <text evidence="5 6">Belongs to the XseA family.</text>
</comment>
<dbReference type="InterPro" id="IPR025824">
    <property type="entry name" value="OB-fold_nuc-bd_dom"/>
</dbReference>
<sequence>MSIIITLCYNMKVENKGVLSVSEFNELINVYLSTMGEVNVKGEISQFRISQNKWIFLTIKDNAATVEVFGTIYNISNHRELEEGMVVQIIGTPRLYQKSGRFSIFANQISPSGTGALALAFEKLKQRLEKEGLFDPNRKRQLPEFPERIGLITAKGSRAYSDFAKILLERMGGLKIYFYPVSVQGADSTQSIIRAFTYFNQNNLNLDLLVLTRGGGNLEDLVSFNDEAVVRAVFTSKIPVVCAVGHEEDISLSDLAADLRASTPSNAAELIVRQRSELLTHIQSQARLIELGLNDIISESKRRVFQSISQLKNHVDQYLFRMQKHIVNFTNQYANFKHKLVLKSQQLETLIRILQNLDYRNLLAKGYSIAYTKDKKILRSKSQLKSNENMYTIVADGKIHSTVIKIE</sequence>
<dbReference type="Proteomes" id="UP000231246">
    <property type="component" value="Unassembled WGS sequence"/>
</dbReference>
<evidence type="ECO:0000313" key="10">
    <source>
        <dbReference type="Proteomes" id="UP000231246"/>
    </source>
</evidence>
<feature type="domain" description="OB-fold nucleic acid binding" evidence="8">
    <location>
        <begin position="19"/>
        <end position="109"/>
    </location>
</feature>
<proteinExistence type="inferred from homology"/>
<evidence type="ECO:0000256" key="4">
    <source>
        <dbReference type="ARBA" id="ARBA00022839"/>
    </source>
</evidence>
<comment type="subcellular location">
    <subcellularLocation>
        <location evidence="5 6">Cytoplasm</location>
    </subcellularLocation>
</comment>
<evidence type="ECO:0000256" key="5">
    <source>
        <dbReference type="HAMAP-Rule" id="MF_00378"/>
    </source>
</evidence>
<comment type="catalytic activity">
    <reaction evidence="5 6">
        <text>Exonucleolytic cleavage in either 5'- to 3'- or 3'- to 5'-direction to yield nucleoside 5'-phosphates.</text>
        <dbReference type="EC" id="3.1.11.6"/>
    </reaction>
</comment>
<dbReference type="EC" id="3.1.11.6" evidence="5"/>
<evidence type="ECO:0000259" key="8">
    <source>
        <dbReference type="Pfam" id="PF13742"/>
    </source>
</evidence>
<feature type="domain" description="Exonuclease VII large subunit C-terminal" evidence="7">
    <location>
        <begin position="133"/>
        <end position="347"/>
    </location>
</feature>
<dbReference type="GO" id="GO:0009318">
    <property type="term" value="C:exodeoxyribonuclease VII complex"/>
    <property type="evidence" value="ECO:0007669"/>
    <property type="project" value="UniProtKB-UniRule"/>
</dbReference>
<keyword evidence="1 5" id="KW-0963">Cytoplasm</keyword>
<name>A0A2H0BWP4_9BACT</name>
<dbReference type="NCBIfam" id="TIGR00237">
    <property type="entry name" value="xseA"/>
    <property type="match status" value="1"/>
</dbReference>
<organism evidence="9 10">
    <name type="scientific">Candidatus Roizmanbacteria bacterium CG22_combo_CG10-13_8_21_14_all_38_20</name>
    <dbReference type="NCBI Taxonomy" id="1974862"/>
    <lineage>
        <taxon>Bacteria</taxon>
        <taxon>Candidatus Roizmaniibacteriota</taxon>
    </lineage>
</organism>
<dbReference type="Pfam" id="PF13742">
    <property type="entry name" value="tRNA_anti_2"/>
    <property type="match status" value="1"/>
</dbReference>
<comment type="subunit">
    <text evidence="5">Heterooligomer composed of large and small subunits.</text>
</comment>
<protein>
    <recommendedName>
        <fullName evidence="5">Exodeoxyribonuclease 7 large subunit</fullName>
        <ecNumber evidence="5">3.1.11.6</ecNumber>
    </recommendedName>
    <alternativeName>
        <fullName evidence="5">Exodeoxyribonuclease VII large subunit</fullName>
        <shortName evidence="5">Exonuclease VII large subunit</shortName>
    </alternativeName>
</protein>
<dbReference type="Pfam" id="PF02601">
    <property type="entry name" value="Exonuc_VII_L"/>
    <property type="match status" value="1"/>
</dbReference>
<keyword evidence="3 5" id="KW-0378">Hydrolase</keyword>
<dbReference type="AlphaFoldDB" id="A0A2H0BWP4"/>
<evidence type="ECO:0000256" key="2">
    <source>
        <dbReference type="ARBA" id="ARBA00022722"/>
    </source>
</evidence>
<evidence type="ECO:0000256" key="1">
    <source>
        <dbReference type="ARBA" id="ARBA00022490"/>
    </source>
</evidence>
<dbReference type="HAMAP" id="MF_00378">
    <property type="entry name" value="Exonuc_7_L"/>
    <property type="match status" value="1"/>
</dbReference>
<dbReference type="GO" id="GO:0006308">
    <property type="term" value="P:DNA catabolic process"/>
    <property type="evidence" value="ECO:0007669"/>
    <property type="project" value="UniProtKB-UniRule"/>
</dbReference>
<dbReference type="PANTHER" id="PTHR30008">
    <property type="entry name" value="EXODEOXYRIBONUCLEASE 7 LARGE SUBUNIT"/>
    <property type="match status" value="1"/>
</dbReference>
<dbReference type="EMBL" id="PCTA01000009">
    <property type="protein sequence ID" value="PIP62014.1"/>
    <property type="molecule type" value="Genomic_DNA"/>
</dbReference>
<evidence type="ECO:0000259" key="7">
    <source>
        <dbReference type="Pfam" id="PF02601"/>
    </source>
</evidence>
<evidence type="ECO:0000256" key="6">
    <source>
        <dbReference type="RuleBase" id="RU004355"/>
    </source>
</evidence>
<reference evidence="9 10" key="1">
    <citation type="submission" date="2017-09" db="EMBL/GenBank/DDBJ databases">
        <title>Depth-based differentiation of microbial function through sediment-hosted aquifers and enrichment of novel symbionts in the deep terrestrial subsurface.</title>
        <authorList>
            <person name="Probst A.J."/>
            <person name="Ladd B."/>
            <person name="Jarett J.K."/>
            <person name="Geller-Mcgrath D.E."/>
            <person name="Sieber C.M."/>
            <person name="Emerson J.B."/>
            <person name="Anantharaman K."/>
            <person name="Thomas B.C."/>
            <person name="Malmstrom R."/>
            <person name="Stieglmeier M."/>
            <person name="Klingl A."/>
            <person name="Woyke T."/>
            <person name="Ryan C.M."/>
            <person name="Banfield J.F."/>
        </authorList>
    </citation>
    <scope>NUCLEOTIDE SEQUENCE [LARGE SCALE GENOMIC DNA]</scope>
    <source>
        <strain evidence="9">CG22_combo_CG10-13_8_21_14_all_38_20</strain>
    </source>
</reference>
<keyword evidence="2 5" id="KW-0540">Nuclease</keyword>
<dbReference type="GO" id="GO:0008855">
    <property type="term" value="F:exodeoxyribonuclease VII activity"/>
    <property type="evidence" value="ECO:0007669"/>
    <property type="project" value="UniProtKB-UniRule"/>
</dbReference>
<evidence type="ECO:0000313" key="9">
    <source>
        <dbReference type="EMBL" id="PIP62014.1"/>
    </source>
</evidence>
<dbReference type="InterPro" id="IPR020579">
    <property type="entry name" value="Exonuc_VII_lsu_C"/>
</dbReference>